<keyword evidence="1" id="KW-0472">Membrane</keyword>
<evidence type="ECO:0000259" key="2">
    <source>
        <dbReference type="Pfam" id="PF02470"/>
    </source>
</evidence>
<comment type="caution">
    <text evidence="3">The sequence shown here is derived from an EMBL/GenBank/DDBJ whole genome shotgun (WGS) entry which is preliminary data.</text>
</comment>
<gene>
    <name evidence="3" type="ORF">HLB23_13600</name>
</gene>
<dbReference type="PANTHER" id="PTHR33371">
    <property type="entry name" value="INTERMEMBRANE PHOSPHOLIPID TRANSPORT SYSTEM BINDING PROTEIN MLAD-RELATED"/>
    <property type="match status" value="1"/>
</dbReference>
<evidence type="ECO:0000313" key="4">
    <source>
        <dbReference type="Proteomes" id="UP000586827"/>
    </source>
</evidence>
<dbReference type="PANTHER" id="PTHR33371:SF4">
    <property type="entry name" value="INTERMEMBRANE PHOSPHOLIPID TRANSPORT SYSTEM BINDING PROTEIN MLAD"/>
    <property type="match status" value="1"/>
</dbReference>
<sequence length="347" mass="36795">MSRLFGQARPHGPLDVWALRLRGLTLLAVVAVVAAVWVYKPFKSDDKGFTIDVSAPSFADGVAVGTAVQMRGFLVGEVTAIDASNPSAEVVTLHVDNQFQDQFTSAAEVRYASRTLFGSDAIDVVPSPGGEPLIPGATLAFTDAIADYTITSTVRRVGRTTIPVLTPRLSEIIKQASADATQLAPFLTAGIAILNGVYRGQTTPLEQTLPPVADVLEGFGSTMPQILETFYLMIDNQRYNDQVYVGKVNNMLDAFSQMIGGAGKFVGGAEGFGNVLDLINAYVGPLHYAIRGVTADQIAQLIERADGAFVVQPGSDRVTLRADIDISVIPAVAIVAPQLLTTEGSGR</sequence>
<evidence type="ECO:0000313" key="3">
    <source>
        <dbReference type="EMBL" id="NNH70885.1"/>
    </source>
</evidence>
<keyword evidence="4" id="KW-1185">Reference proteome</keyword>
<dbReference type="InterPro" id="IPR003399">
    <property type="entry name" value="Mce/MlaD"/>
</dbReference>
<dbReference type="RefSeq" id="WP_067523259.1">
    <property type="nucleotide sequence ID" value="NZ_JABELX010000004.1"/>
</dbReference>
<dbReference type="AlphaFoldDB" id="A0A849C3H7"/>
<proteinExistence type="predicted"/>
<feature type="transmembrane region" description="Helical" evidence="1">
    <location>
        <begin position="21"/>
        <end position="39"/>
    </location>
</feature>
<keyword evidence="1" id="KW-0812">Transmembrane</keyword>
<accession>A0A849C3H7</accession>
<reference evidence="3 4" key="1">
    <citation type="submission" date="2020-05" db="EMBL/GenBank/DDBJ databases">
        <title>MicrobeNet Type strains.</title>
        <authorList>
            <person name="Nicholson A.C."/>
        </authorList>
    </citation>
    <scope>NUCLEOTIDE SEQUENCE [LARGE SCALE GENOMIC DNA]</scope>
    <source>
        <strain evidence="3 4">JCM 3224</strain>
    </source>
</reference>
<organism evidence="3 4">
    <name type="scientific">Nocardia uniformis</name>
    <dbReference type="NCBI Taxonomy" id="53432"/>
    <lineage>
        <taxon>Bacteria</taxon>
        <taxon>Bacillati</taxon>
        <taxon>Actinomycetota</taxon>
        <taxon>Actinomycetes</taxon>
        <taxon>Mycobacteriales</taxon>
        <taxon>Nocardiaceae</taxon>
        <taxon>Nocardia</taxon>
    </lineage>
</organism>
<evidence type="ECO:0000256" key="1">
    <source>
        <dbReference type="SAM" id="Phobius"/>
    </source>
</evidence>
<feature type="domain" description="Mce/MlaD" evidence="2">
    <location>
        <begin position="59"/>
        <end position="126"/>
    </location>
</feature>
<keyword evidence="1" id="KW-1133">Transmembrane helix</keyword>
<name>A0A849C3H7_9NOCA</name>
<protein>
    <submittedName>
        <fullName evidence="3">MCE family protein</fullName>
    </submittedName>
</protein>
<dbReference type="Pfam" id="PF02470">
    <property type="entry name" value="MlaD"/>
    <property type="match status" value="1"/>
</dbReference>
<dbReference type="InterPro" id="IPR052336">
    <property type="entry name" value="MlaD_Phospholipid_Transporter"/>
</dbReference>
<dbReference type="Proteomes" id="UP000586827">
    <property type="component" value="Unassembled WGS sequence"/>
</dbReference>
<dbReference type="EMBL" id="JABELX010000004">
    <property type="protein sequence ID" value="NNH70885.1"/>
    <property type="molecule type" value="Genomic_DNA"/>
</dbReference>